<evidence type="ECO:0000256" key="1">
    <source>
        <dbReference type="SAM" id="MobiDB-lite"/>
    </source>
</evidence>
<feature type="region of interest" description="Disordered" evidence="1">
    <location>
        <begin position="150"/>
        <end position="172"/>
    </location>
</feature>
<proteinExistence type="predicted"/>
<comment type="caution">
    <text evidence="3">The sequence shown here is derived from an EMBL/GenBank/DDBJ whole genome shotgun (WGS) entry which is preliminary data.</text>
</comment>
<protein>
    <submittedName>
        <fullName evidence="3">Uncharacterized protein</fullName>
    </submittedName>
</protein>
<evidence type="ECO:0000313" key="4">
    <source>
        <dbReference type="Proteomes" id="UP001172155"/>
    </source>
</evidence>
<feature type="signal peptide" evidence="2">
    <location>
        <begin position="1"/>
        <end position="24"/>
    </location>
</feature>
<keyword evidence="4" id="KW-1185">Reference proteome</keyword>
<dbReference type="EMBL" id="JAUKUD010000003">
    <property type="protein sequence ID" value="KAK0750109.1"/>
    <property type="molecule type" value="Genomic_DNA"/>
</dbReference>
<gene>
    <name evidence="3" type="ORF">B0T18DRAFT_428122</name>
</gene>
<organism evidence="3 4">
    <name type="scientific">Schizothecium vesticola</name>
    <dbReference type="NCBI Taxonomy" id="314040"/>
    <lineage>
        <taxon>Eukaryota</taxon>
        <taxon>Fungi</taxon>
        <taxon>Dikarya</taxon>
        <taxon>Ascomycota</taxon>
        <taxon>Pezizomycotina</taxon>
        <taxon>Sordariomycetes</taxon>
        <taxon>Sordariomycetidae</taxon>
        <taxon>Sordariales</taxon>
        <taxon>Schizotheciaceae</taxon>
        <taxon>Schizothecium</taxon>
    </lineage>
</organism>
<dbReference type="Proteomes" id="UP001172155">
    <property type="component" value="Unassembled WGS sequence"/>
</dbReference>
<name>A0AA40F2P7_9PEZI</name>
<keyword evidence="2" id="KW-0732">Signal</keyword>
<reference evidence="3" key="1">
    <citation type="submission" date="2023-06" db="EMBL/GenBank/DDBJ databases">
        <title>Genome-scale phylogeny and comparative genomics of the fungal order Sordariales.</title>
        <authorList>
            <consortium name="Lawrence Berkeley National Laboratory"/>
            <person name="Hensen N."/>
            <person name="Bonometti L."/>
            <person name="Westerberg I."/>
            <person name="Brannstrom I.O."/>
            <person name="Guillou S."/>
            <person name="Cros-Aarteil S."/>
            <person name="Calhoun S."/>
            <person name="Haridas S."/>
            <person name="Kuo A."/>
            <person name="Mondo S."/>
            <person name="Pangilinan J."/>
            <person name="Riley R."/>
            <person name="LaButti K."/>
            <person name="Andreopoulos B."/>
            <person name="Lipzen A."/>
            <person name="Chen C."/>
            <person name="Yanf M."/>
            <person name="Daum C."/>
            <person name="Ng V."/>
            <person name="Clum A."/>
            <person name="Steindorff A."/>
            <person name="Ohm R."/>
            <person name="Martin F."/>
            <person name="Silar P."/>
            <person name="Natvig D."/>
            <person name="Lalanne C."/>
            <person name="Gautier V."/>
            <person name="Ament-velasquez S.L."/>
            <person name="Kruys A."/>
            <person name="Hutchinson M.I."/>
            <person name="Powell A.J."/>
            <person name="Barry K."/>
            <person name="Miller A.N."/>
            <person name="Grigoriev I.V."/>
            <person name="Debuchy R."/>
            <person name="Gladieux P."/>
            <person name="Thoren M.H."/>
            <person name="Johannesson H."/>
        </authorList>
    </citation>
    <scope>NUCLEOTIDE SEQUENCE</scope>
    <source>
        <strain evidence="3">SMH3187-1</strain>
    </source>
</reference>
<feature type="compositionally biased region" description="Pro residues" evidence="1">
    <location>
        <begin position="124"/>
        <end position="133"/>
    </location>
</feature>
<dbReference type="AlphaFoldDB" id="A0AA40F2P7"/>
<feature type="chain" id="PRO_5041320468" evidence="2">
    <location>
        <begin position="25"/>
        <end position="172"/>
    </location>
</feature>
<accession>A0AA40F2P7</accession>
<sequence length="172" mass="18596">MPLTTPSILLSLALLLPIPLAVSPTPIPAFPSWDDPKIAKHMATFQAASASNKSPFGNNLPDMADLVPGAWKTDSDGPRFAPLPPLPAPFTVADHDDQWYYPDEANGSVAVEVVEARGEREAAPPRPTEAPRPMPKRVVELKGTVVVGRPRTRTAKEGSRPTFRMEVSGRNE</sequence>
<evidence type="ECO:0000256" key="2">
    <source>
        <dbReference type="SAM" id="SignalP"/>
    </source>
</evidence>
<evidence type="ECO:0000313" key="3">
    <source>
        <dbReference type="EMBL" id="KAK0750109.1"/>
    </source>
</evidence>
<feature type="region of interest" description="Disordered" evidence="1">
    <location>
        <begin position="117"/>
        <end position="136"/>
    </location>
</feature>